<dbReference type="EMBL" id="RHIB01000003">
    <property type="protein sequence ID" value="RNA66939.1"/>
    <property type="molecule type" value="Genomic_DNA"/>
</dbReference>
<accession>A0A3M7TQH1</accession>
<dbReference type="RefSeq" id="WP_122900880.1">
    <property type="nucleotide sequence ID" value="NZ_RHIB01000003.1"/>
</dbReference>
<organism evidence="1 2">
    <name type="scientific">Alteribacter keqinensis</name>
    <dbReference type="NCBI Taxonomy" id="2483800"/>
    <lineage>
        <taxon>Bacteria</taxon>
        <taxon>Bacillati</taxon>
        <taxon>Bacillota</taxon>
        <taxon>Bacilli</taxon>
        <taxon>Bacillales</taxon>
        <taxon>Bacillaceae</taxon>
        <taxon>Alteribacter</taxon>
    </lineage>
</organism>
<dbReference type="AlphaFoldDB" id="A0A3M7TQH1"/>
<protein>
    <submittedName>
        <fullName evidence="1">Uncharacterized protein</fullName>
    </submittedName>
</protein>
<dbReference type="Proteomes" id="UP000278746">
    <property type="component" value="Unassembled WGS sequence"/>
</dbReference>
<gene>
    <name evidence="1" type="ORF">EBO34_17215</name>
</gene>
<proteinExistence type="predicted"/>
<evidence type="ECO:0000313" key="2">
    <source>
        <dbReference type="Proteomes" id="UP000278746"/>
    </source>
</evidence>
<name>A0A3M7TQH1_9BACI</name>
<dbReference type="OrthoDB" id="2927054at2"/>
<comment type="caution">
    <text evidence="1">The sequence shown here is derived from an EMBL/GenBank/DDBJ whole genome shotgun (WGS) entry which is preliminary data.</text>
</comment>
<reference evidence="1 2" key="1">
    <citation type="submission" date="2018-10" db="EMBL/GenBank/DDBJ databases">
        <title>Bacillus Keqinensis sp. nov., a moderately halophilic bacterium isolated from a saline-alkaline lake.</title>
        <authorList>
            <person name="Wang H."/>
        </authorList>
    </citation>
    <scope>NUCLEOTIDE SEQUENCE [LARGE SCALE GENOMIC DNA]</scope>
    <source>
        <strain evidence="1 2">KQ-3</strain>
    </source>
</reference>
<sequence length="72" mass="8735">MTIRELYHFAIAGNYMSLIYLIEWLRYDQGISMERDAKNIDYIFETYGKDLSHHITAYQKKVEERGRHTDFK</sequence>
<keyword evidence="2" id="KW-1185">Reference proteome</keyword>
<evidence type="ECO:0000313" key="1">
    <source>
        <dbReference type="EMBL" id="RNA66939.1"/>
    </source>
</evidence>